<evidence type="ECO:0000313" key="5">
    <source>
        <dbReference type="Proteomes" id="UP000619512"/>
    </source>
</evidence>
<keyword evidence="1" id="KW-0472">Membrane</keyword>
<reference evidence="3 4" key="2">
    <citation type="submission" date="2019-03" db="EMBL/GenBank/DDBJ databases">
        <title>Draft Genome Sequences of Six Type Strains of the Genus Massilia.</title>
        <authorList>
            <person name="Miess H."/>
            <person name="Frediansyhah A."/>
            <person name="Gross H."/>
        </authorList>
    </citation>
    <scope>NUCLEOTIDE SEQUENCE [LARGE SCALE GENOMIC DNA]</scope>
    <source>
        <strain evidence="3 4">DSM 17505</strain>
    </source>
</reference>
<dbReference type="RefSeq" id="WP_134387165.1">
    <property type="nucleotide sequence ID" value="NZ_BMWW01000002.1"/>
</dbReference>
<dbReference type="AlphaFoldDB" id="A0A4P7BI07"/>
<dbReference type="EMBL" id="CP038026">
    <property type="protein sequence ID" value="QBQ38464.1"/>
    <property type="molecule type" value="Genomic_DNA"/>
</dbReference>
<name>A0A4P7BI07_9BURK</name>
<keyword evidence="1" id="KW-0812">Transmembrane</keyword>
<evidence type="ECO:0008006" key="6">
    <source>
        <dbReference type="Google" id="ProtNLM"/>
    </source>
</evidence>
<accession>A0A4P7BI07</accession>
<proteinExistence type="predicted"/>
<dbReference type="Proteomes" id="UP000619512">
    <property type="component" value="Unassembled WGS sequence"/>
</dbReference>
<evidence type="ECO:0000256" key="1">
    <source>
        <dbReference type="SAM" id="Phobius"/>
    </source>
</evidence>
<evidence type="ECO:0000313" key="2">
    <source>
        <dbReference type="EMBL" id="GGY82282.1"/>
    </source>
</evidence>
<feature type="transmembrane region" description="Helical" evidence="1">
    <location>
        <begin position="38"/>
        <end position="65"/>
    </location>
</feature>
<protein>
    <recommendedName>
        <fullName evidence="6">DUF3742 family protein</fullName>
    </recommendedName>
</protein>
<evidence type="ECO:0000313" key="3">
    <source>
        <dbReference type="EMBL" id="QBQ38464.1"/>
    </source>
</evidence>
<dbReference type="EMBL" id="BMWW01000002">
    <property type="protein sequence ID" value="GGY82282.1"/>
    <property type="molecule type" value="Genomic_DNA"/>
</dbReference>
<reference evidence="2" key="1">
    <citation type="journal article" date="2014" name="Int. J. Syst. Evol. Microbiol.">
        <title>Complete genome sequence of Corynebacterium casei LMG S-19264T (=DSM 44701T), isolated from a smear-ripened cheese.</title>
        <authorList>
            <consortium name="US DOE Joint Genome Institute (JGI-PGF)"/>
            <person name="Walter F."/>
            <person name="Albersmeier A."/>
            <person name="Kalinowski J."/>
            <person name="Ruckert C."/>
        </authorList>
    </citation>
    <scope>NUCLEOTIDE SEQUENCE</scope>
    <source>
        <strain evidence="2">KCTC 12344</strain>
    </source>
</reference>
<sequence>MKTINKTFTETLREASAAVVSVVRFGMRRLERKSWPSLLALCVMLAILLTILPLALTLFVIFLLAKLLIGALGLQHVQRRHVHEQPQDTMPGGAK</sequence>
<keyword evidence="1" id="KW-1133">Transmembrane helix</keyword>
<dbReference type="Proteomes" id="UP000294359">
    <property type="component" value="Chromosome"/>
</dbReference>
<keyword evidence="4" id="KW-1185">Reference proteome</keyword>
<organism evidence="2 5">
    <name type="scientific">Pseudoduganella plicata</name>
    <dbReference type="NCBI Taxonomy" id="321984"/>
    <lineage>
        <taxon>Bacteria</taxon>
        <taxon>Pseudomonadati</taxon>
        <taxon>Pseudomonadota</taxon>
        <taxon>Betaproteobacteria</taxon>
        <taxon>Burkholderiales</taxon>
        <taxon>Oxalobacteraceae</taxon>
        <taxon>Telluria group</taxon>
        <taxon>Pseudoduganella</taxon>
    </lineage>
</organism>
<reference evidence="2" key="3">
    <citation type="submission" date="2022-12" db="EMBL/GenBank/DDBJ databases">
        <authorList>
            <person name="Sun Q."/>
            <person name="Kim S."/>
        </authorList>
    </citation>
    <scope>NUCLEOTIDE SEQUENCE</scope>
    <source>
        <strain evidence="2">KCTC 12344</strain>
    </source>
</reference>
<evidence type="ECO:0000313" key="4">
    <source>
        <dbReference type="Proteomes" id="UP000294359"/>
    </source>
</evidence>
<gene>
    <name evidence="3" type="ORF">E1742_21485</name>
    <name evidence="2" type="ORF">GCM10007388_13960</name>
</gene>